<keyword evidence="2" id="KW-0326">Glycosidase</keyword>
<name>A0ABY9VFD3_9BACI</name>
<dbReference type="NCBIfam" id="TIGR03568">
    <property type="entry name" value="NeuC_NnaA"/>
    <property type="match status" value="1"/>
</dbReference>
<dbReference type="EC" id="3.2.1.183" evidence="2"/>
<evidence type="ECO:0000313" key="2">
    <source>
        <dbReference type="EMBL" id="WNF22644.1"/>
    </source>
</evidence>
<dbReference type="EMBL" id="CP134494">
    <property type="protein sequence ID" value="WNF22644.1"/>
    <property type="molecule type" value="Genomic_DNA"/>
</dbReference>
<dbReference type="RefSeq" id="WP_311072746.1">
    <property type="nucleotide sequence ID" value="NZ_CP134494.1"/>
</dbReference>
<protein>
    <submittedName>
        <fullName evidence="2">UDP-N-acetylglucosamine 2-epimerase</fullName>
        <ecNumber evidence="2">3.2.1.183</ecNumber>
    </submittedName>
</protein>
<dbReference type="CDD" id="cd03786">
    <property type="entry name" value="GTB_UDP-GlcNAc_2-Epimerase"/>
    <property type="match status" value="1"/>
</dbReference>
<organism evidence="2 3">
    <name type="scientific">Mesobacillus jeotgali</name>
    <dbReference type="NCBI Taxonomy" id="129985"/>
    <lineage>
        <taxon>Bacteria</taxon>
        <taxon>Bacillati</taxon>
        <taxon>Bacillota</taxon>
        <taxon>Bacilli</taxon>
        <taxon>Bacillales</taxon>
        <taxon>Bacillaceae</taxon>
        <taxon>Mesobacillus</taxon>
    </lineage>
</organism>
<dbReference type="InterPro" id="IPR020004">
    <property type="entry name" value="UDP-GlcNAc_Epase"/>
</dbReference>
<dbReference type="Gene3D" id="3.40.50.2000">
    <property type="entry name" value="Glycogen Phosphorylase B"/>
    <property type="match status" value="2"/>
</dbReference>
<sequence>MKRKVCVVTGTRADYGIYLPILNKIVTHPALELQLLATGMHLSPFYGETIKEIEKDQFPISAKVDILLQNDNEGAMARSIGIGIMGMTQAFEDLKPDIVLVLGDRGEMLAASIAASHLNIVVAHIHGGEVSGSIDESVRHAITKLSHIHFPSTLNSAERIKRMGEDSWRVFQVGAPRIDTIKSVELPTIDQVFAKYEIPFEQKSYSMFVFHPVSTELTGVQSQIEECMEALKELNEKFIVIMPNSDAGNQEITNAYKKYSRDPRFVFIDNFSPLDYLSVLKNANSLVGNSSSGIIEAASFQIPVMNIGDRQRGREQSANVINVSADKEQIVKAFKEITSESFKSSLNGVENIYGDGRTSERIIKVLADLELNQKLLEKIISY</sequence>
<dbReference type="SUPFAM" id="SSF53756">
    <property type="entry name" value="UDP-Glycosyltransferase/glycogen phosphorylase"/>
    <property type="match status" value="1"/>
</dbReference>
<proteinExistence type="predicted"/>
<dbReference type="PANTHER" id="PTHR43174">
    <property type="entry name" value="UDP-N-ACETYLGLUCOSAMINE 2-EPIMERASE"/>
    <property type="match status" value="1"/>
</dbReference>
<feature type="domain" description="UDP-N-acetylglucosamine 2-epimerase" evidence="1">
    <location>
        <begin position="25"/>
        <end position="366"/>
    </location>
</feature>
<gene>
    <name evidence="2" type="primary">neuC</name>
    <name evidence="2" type="ORF">RH061_21220</name>
</gene>
<dbReference type="GO" id="GO:0016798">
    <property type="term" value="F:hydrolase activity, acting on glycosyl bonds"/>
    <property type="evidence" value="ECO:0007669"/>
    <property type="project" value="UniProtKB-KW"/>
</dbReference>
<keyword evidence="2" id="KW-0378">Hydrolase</keyword>
<reference evidence="2 3" key="1">
    <citation type="submission" date="2023-09" db="EMBL/GenBank/DDBJ databases">
        <title>Microbial mechanism of fulvic acid promoting antimony reduction mineralization in rice fields.</title>
        <authorList>
            <person name="Chen G."/>
            <person name="Lan J."/>
        </authorList>
    </citation>
    <scope>NUCLEOTIDE SEQUENCE [LARGE SCALE GENOMIC DNA]</scope>
    <source>
        <strain evidence="2 3">PS1</strain>
    </source>
</reference>
<dbReference type="InterPro" id="IPR003331">
    <property type="entry name" value="UDP_GlcNAc_Epimerase_2_dom"/>
</dbReference>
<accession>A0ABY9VFD3</accession>
<evidence type="ECO:0000259" key="1">
    <source>
        <dbReference type="Pfam" id="PF02350"/>
    </source>
</evidence>
<dbReference type="Pfam" id="PF02350">
    <property type="entry name" value="Epimerase_2"/>
    <property type="match status" value="1"/>
</dbReference>
<dbReference type="InterPro" id="IPR029767">
    <property type="entry name" value="WecB-like"/>
</dbReference>
<keyword evidence="3" id="KW-1185">Reference proteome</keyword>
<evidence type="ECO:0000313" key="3">
    <source>
        <dbReference type="Proteomes" id="UP001303324"/>
    </source>
</evidence>
<dbReference type="PANTHER" id="PTHR43174:SF3">
    <property type="entry name" value="UDP-N-ACETYLGLUCOSAMINE 2-EPIMERASE"/>
    <property type="match status" value="1"/>
</dbReference>
<dbReference type="Proteomes" id="UP001303324">
    <property type="component" value="Chromosome"/>
</dbReference>